<dbReference type="AlphaFoldDB" id="A0A7J7KA58"/>
<sequence length="109" mass="12902">MTSRPLRSLSSIRMHINSTYMCAGWSRLCAFVFILQGYRNPLIDYIYSRLNIVRVCSTYHSAKFHCLVNRSCCRSFRRSLSQQTYSESSTFSKSWRFTACYMTNVYYHS</sequence>
<comment type="caution">
    <text evidence="1">The sequence shown here is derived from an EMBL/GenBank/DDBJ whole genome shotgun (WGS) entry which is preliminary data.</text>
</comment>
<evidence type="ECO:0000313" key="2">
    <source>
        <dbReference type="Proteomes" id="UP000593567"/>
    </source>
</evidence>
<evidence type="ECO:0000313" key="1">
    <source>
        <dbReference type="EMBL" id="KAF6035552.1"/>
    </source>
</evidence>
<proteinExistence type="predicted"/>
<protein>
    <submittedName>
        <fullName evidence="1">Uncharacterized protein</fullName>
    </submittedName>
</protein>
<accession>A0A7J7KA58</accession>
<dbReference type="EMBL" id="VXIV02000862">
    <property type="protein sequence ID" value="KAF6035552.1"/>
    <property type="molecule type" value="Genomic_DNA"/>
</dbReference>
<gene>
    <name evidence="1" type="ORF">EB796_006135</name>
</gene>
<organism evidence="1 2">
    <name type="scientific">Bugula neritina</name>
    <name type="common">Brown bryozoan</name>
    <name type="synonym">Sertularia neritina</name>
    <dbReference type="NCBI Taxonomy" id="10212"/>
    <lineage>
        <taxon>Eukaryota</taxon>
        <taxon>Metazoa</taxon>
        <taxon>Spiralia</taxon>
        <taxon>Lophotrochozoa</taxon>
        <taxon>Bryozoa</taxon>
        <taxon>Gymnolaemata</taxon>
        <taxon>Cheilostomatida</taxon>
        <taxon>Flustrina</taxon>
        <taxon>Buguloidea</taxon>
        <taxon>Bugulidae</taxon>
        <taxon>Bugula</taxon>
    </lineage>
</organism>
<dbReference type="Proteomes" id="UP000593567">
    <property type="component" value="Unassembled WGS sequence"/>
</dbReference>
<keyword evidence="2" id="KW-1185">Reference proteome</keyword>
<name>A0A7J7KA58_BUGNE</name>
<reference evidence="1" key="1">
    <citation type="submission" date="2020-06" db="EMBL/GenBank/DDBJ databases">
        <title>Draft genome of Bugula neritina, a colonial animal packing powerful symbionts and potential medicines.</title>
        <authorList>
            <person name="Rayko M."/>
        </authorList>
    </citation>
    <scope>NUCLEOTIDE SEQUENCE [LARGE SCALE GENOMIC DNA]</scope>
    <source>
        <strain evidence="1">Kwan_BN1</strain>
    </source>
</reference>